<dbReference type="GO" id="GO:0005524">
    <property type="term" value="F:ATP binding"/>
    <property type="evidence" value="ECO:0007669"/>
    <property type="project" value="UniProtKB-KW"/>
</dbReference>
<keyword evidence="4" id="KW-0436">Ligase</keyword>
<sequence>MSIIRPFCITLNDVRSIVSENATWRLPEDAVEKGKDTAAQLTESDVPEQLKEFVLVHYVALLNAAAFFLTKQERGAAISLSIVNLVSLIKKPEIENPEVAFSTVSKLTDAEFSEILVKLFSEKLALKEPEVALFNQPFITASLVLILAAVGEQVVDYAAIASCHSIEASVSAAPVAADQFTRENSPLYVSLAAQRITDITTNSRSLKKKGGNDSLNELPEIYAPVLSTIAAVKTTVAKPLHFYSKVSLQSNLKNLLEGFSIVLSSLSNEGTSLTGENALVVLFKQTIQKFEATKAVVAEGVAKGRKFYFGLITTQFVDKLTKEGPNSLTKLPIFKAQQMKKAICKEPVGTRDLLPENMRVRELVTGIVAGIFKKHGAVTIDTPVFELREVLTEKYGEESKLIYNLEDQGGELLSLRYDLTVPFARFVATHGISSIKRYQIAKVYRRDRPAIERGRFREFYQCDFDIAGPSGLMIADSEVISIIHELLSNIGSLCNFDFVIKVSHRQLLSAMTEVAGVPPEKFKTICSSVDKLDKQEWSEVRAELVSVKGLSEASADKLWEFLQLNGKPLEVITKLREKEDFVKVAKKTLDEMEILFKYLEALNVIDKIDFNLSLARGLDYYTGVILEALAIDETTEVKVGSIAGGGRYDELIGMFSGKKIPAVGASLGIERIFALIEKRLKEKPREVDTQVMVCSVFENYTKERLEVASELWKAGIAAEFNYKEKPDIKAQLGQADKAKVDLAVILAPEEMSSGNVKIKILSKKEEIVVPRAEIVEKVKALLNQSH</sequence>
<dbReference type="AlphaFoldDB" id="A0A1J4KL76"/>
<dbReference type="HAMAP" id="MF_00127">
    <property type="entry name" value="His_tRNA_synth"/>
    <property type="match status" value="1"/>
</dbReference>
<dbReference type="Gene3D" id="3.40.50.800">
    <property type="entry name" value="Anticodon-binding domain"/>
    <property type="match status" value="1"/>
</dbReference>
<evidence type="ECO:0000256" key="9">
    <source>
        <dbReference type="ARBA" id="ARBA00047639"/>
    </source>
</evidence>
<dbReference type="PROSITE" id="PS50862">
    <property type="entry name" value="AA_TRNA_LIGASE_II"/>
    <property type="match status" value="1"/>
</dbReference>
<dbReference type="SUPFAM" id="SSF55681">
    <property type="entry name" value="Class II aaRS and biotin synthetases"/>
    <property type="match status" value="1"/>
</dbReference>
<comment type="similarity">
    <text evidence="1">Belongs to the class-II aminoacyl-tRNA synthetase family.</text>
</comment>
<dbReference type="CDD" id="cd00773">
    <property type="entry name" value="HisRS-like_core"/>
    <property type="match status" value="1"/>
</dbReference>
<evidence type="ECO:0000256" key="5">
    <source>
        <dbReference type="ARBA" id="ARBA00022741"/>
    </source>
</evidence>
<evidence type="ECO:0000256" key="1">
    <source>
        <dbReference type="ARBA" id="ARBA00008226"/>
    </source>
</evidence>
<dbReference type="Gene3D" id="3.30.930.10">
    <property type="entry name" value="Bira Bifunctional Protein, Domain 2"/>
    <property type="match status" value="1"/>
</dbReference>
<evidence type="ECO:0000256" key="4">
    <source>
        <dbReference type="ARBA" id="ARBA00022598"/>
    </source>
</evidence>
<dbReference type="GO" id="GO:0004821">
    <property type="term" value="F:histidine-tRNA ligase activity"/>
    <property type="evidence" value="ECO:0007669"/>
    <property type="project" value="UniProtKB-EC"/>
</dbReference>
<dbReference type="InterPro" id="IPR045864">
    <property type="entry name" value="aa-tRNA-synth_II/BPL/LPL"/>
</dbReference>
<organism evidence="11 12">
    <name type="scientific">Tritrichomonas foetus</name>
    <dbReference type="NCBI Taxonomy" id="1144522"/>
    <lineage>
        <taxon>Eukaryota</taxon>
        <taxon>Metamonada</taxon>
        <taxon>Parabasalia</taxon>
        <taxon>Tritrichomonadida</taxon>
        <taxon>Tritrichomonadidae</taxon>
        <taxon>Tritrichomonas</taxon>
    </lineage>
</organism>
<dbReference type="InterPro" id="IPR015807">
    <property type="entry name" value="His-tRNA-ligase"/>
</dbReference>
<dbReference type="EMBL" id="MLAK01000572">
    <property type="protein sequence ID" value="OHT12063.1"/>
    <property type="molecule type" value="Genomic_DNA"/>
</dbReference>
<evidence type="ECO:0000256" key="8">
    <source>
        <dbReference type="ARBA" id="ARBA00023146"/>
    </source>
</evidence>
<dbReference type="RefSeq" id="XP_068365199.1">
    <property type="nucleotide sequence ID" value="XM_068500073.1"/>
</dbReference>
<dbReference type="Pfam" id="PF03129">
    <property type="entry name" value="HGTP_anticodon"/>
    <property type="match status" value="1"/>
</dbReference>
<comment type="catalytic activity">
    <reaction evidence="9">
        <text>tRNA(His) + L-histidine + ATP = L-histidyl-tRNA(His) + AMP + diphosphate + H(+)</text>
        <dbReference type="Rhea" id="RHEA:17313"/>
        <dbReference type="Rhea" id="RHEA-COMP:9665"/>
        <dbReference type="Rhea" id="RHEA-COMP:9689"/>
        <dbReference type="ChEBI" id="CHEBI:15378"/>
        <dbReference type="ChEBI" id="CHEBI:30616"/>
        <dbReference type="ChEBI" id="CHEBI:33019"/>
        <dbReference type="ChEBI" id="CHEBI:57595"/>
        <dbReference type="ChEBI" id="CHEBI:78442"/>
        <dbReference type="ChEBI" id="CHEBI:78527"/>
        <dbReference type="ChEBI" id="CHEBI:456215"/>
        <dbReference type="EC" id="6.1.1.21"/>
    </reaction>
</comment>
<keyword evidence="8" id="KW-0030">Aminoacyl-tRNA synthetase</keyword>
<evidence type="ECO:0000313" key="11">
    <source>
        <dbReference type="EMBL" id="OHT12063.1"/>
    </source>
</evidence>
<dbReference type="InterPro" id="IPR036621">
    <property type="entry name" value="Anticodon-bd_dom_sf"/>
</dbReference>
<feature type="domain" description="Aminoacyl-transfer RNA synthetases class-II family profile" evidence="10">
    <location>
        <begin position="349"/>
        <end position="684"/>
    </location>
</feature>
<dbReference type="PANTHER" id="PTHR11476">
    <property type="entry name" value="HISTIDYL-TRNA SYNTHETASE"/>
    <property type="match status" value="1"/>
</dbReference>
<gene>
    <name evidence="11" type="ORF">TRFO_18260</name>
</gene>
<keyword evidence="12" id="KW-1185">Reference proteome</keyword>
<keyword evidence="7" id="KW-0648">Protein biosynthesis</keyword>
<dbReference type="Proteomes" id="UP000179807">
    <property type="component" value="Unassembled WGS sequence"/>
</dbReference>
<dbReference type="GO" id="GO:0005829">
    <property type="term" value="C:cytosol"/>
    <property type="evidence" value="ECO:0007669"/>
    <property type="project" value="TreeGrafter"/>
</dbReference>
<dbReference type="NCBIfam" id="TIGR00442">
    <property type="entry name" value="hisS"/>
    <property type="match status" value="1"/>
</dbReference>
<dbReference type="PANTHER" id="PTHR11476:SF7">
    <property type="entry name" value="HISTIDINE--TRNA LIGASE"/>
    <property type="match status" value="1"/>
</dbReference>
<dbReference type="FunFam" id="3.40.50.800:FF:000012">
    <property type="entry name" value="Histidine--tRNA ligase, cytoplasmic"/>
    <property type="match status" value="1"/>
</dbReference>
<dbReference type="OrthoDB" id="1906957at2759"/>
<evidence type="ECO:0000313" key="12">
    <source>
        <dbReference type="Proteomes" id="UP000179807"/>
    </source>
</evidence>
<dbReference type="GO" id="GO:0003723">
    <property type="term" value="F:RNA binding"/>
    <property type="evidence" value="ECO:0007669"/>
    <property type="project" value="TreeGrafter"/>
</dbReference>
<dbReference type="VEuPathDB" id="TrichDB:TRFO_18260"/>
<dbReference type="InterPro" id="IPR004154">
    <property type="entry name" value="Anticodon-bd"/>
</dbReference>
<evidence type="ECO:0000256" key="6">
    <source>
        <dbReference type="ARBA" id="ARBA00022840"/>
    </source>
</evidence>
<comment type="caution">
    <text evidence="11">The sequence shown here is derived from an EMBL/GenBank/DDBJ whole genome shotgun (WGS) entry which is preliminary data.</text>
</comment>
<dbReference type="EC" id="6.1.1.21" evidence="2"/>
<dbReference type="GO" id="GO:0032543">
    <property type="term" value="P:mitochondrial translation"/>
    <property type="evidence" value="ECO:0007669"/>
    <property type="project" value="TreeGrafter"/>
</dbReference>
<name>A0A1J4KL76_9EUKA</name>
<proteinExistence type="inferred from homology"/>
<dbReference type="GeneID" id="94834777"/>
<dbReference type="GO" id="GO:0006427">
    <property type="term" value="P:histidyl-tRNA aminoacylation"/>
    <property type="evidence" value="ECO:0007669"/>
    <property type="project" value="InterPro"/>
</dbReference>
<dbReference type="GO" id="GO:0005739">
    <property type="term" value="C:mitochondrion"/>
    <property type="evidence" value="ECO:0007669"/>
    <property type="project" value="TreeGrafter"/>
</dbReference>
<dbReference type="FunFam" id="3.30.930.10:FF:000061">
    <property type="entry name" value="Histidine--tRNA ligase, cytoplasmic"/>
    <property type="match status" value="1"/>
</dbReference>
<dbReference type="SUPFAM" id="SSF52954">
    <property type="entry name" value="Class II aaRS ABD-related"/>
    <property type="match status" value="1"/>
</dbReference>
<evidence type="ECO:0000259" key="10">
    <source>
        <dbReference type="PROSITE" id="PS50862"/>
    </source>
</evidence>
<keyword evidence="5" id="KW-0547">Nucleotide-binding</keyword>
<reference evidence="11" key="1">
    <citation type="submission" date="2016-10" db="EMBL/GenBank/DDBJ databases">
        <authorList>
            <person name="Benchimol M."/>
            <person name="Almeida L.G."/>
            <person name="Vasconcelos A.T."/>
            <person name="Perreira-Neves A."/>
            <person name="Rosa I.A."/>
            <person name="Tasca T."/>
            <person name="Bogo M.R."/>
            <person name="de Souza W."/>
        </authorList>
    </citation>
    <scope>NUCLEOTIDE SEQUENCE [LARGE SCALE GENOMIC DNA]</scope>
    <source>
        <strain evidence="11">K</strain>
    </source>
</reference>
<accession>A0A1J4KL76</accession>
<evidence type="ECO:0000256" key="3">
    <source>
        <dbReference type="ARBA" id="ARBA00015302"/>
    </source>
</evidence>
<dbReference type="Pfam" id="PF13393">
    <property type="entry name" value="tRNA-synt_His"/>
    <property type="match status" value="1"/>
</dbReference>
<dbReference type="InterPro" id="IPR041715">
    <property type="entry name" value="HisRS-like_core"/>
</dbReference>
<dbReference type="InterPro" id="IPR006195">
    <property type="entry name" value="aa-tRNA-synth_II"/>
</dbReference>
<dbReference type="InterPro" id="IPR033656">
    <property type="entry name" value="HisRS_anticodon"/>
</dbReference>
<keyword evidence="6" id="KW-0067">ATP-binding</keyword>
<protein>
    <recommendedName>
        <fullName evidence="3">Histidine--tRNA ligase, cytoplasmic</fullName>
        <ecNumber evidence="2">6.1.1.21</ecNumber>
    </recommendedName>
</protein>
<evidence type="ECO:0000256" key="2">
    <source>
        <dbReference type="ARBA" id="ARBA00012815"/>
    </source>
</evidence>
<dbReference type="CDD" id="cd00859">
    <property type="entry name" value="HisRS_anticodon"/>
    <property type="match status" value="1"/>
</dbReference>
<evidence type="ECO:0000256" key="7">
    <source>
        <dbReference type="ARBA" id="ARBA00022917"/>
    </source>
</evidence>